<reference evidence="9 10" key="1">
    <citation type="journal article" date="2021" name="Sci. Rep.">
        <title>The distribution of antibiotic resistance genes in chicken gut microbiota commensals.</title>
        <authorList>
            <person name="Juricova H."/>
            <person name="Matiasovicova J."/>
            <person name="Kubasova T."/>
            <person name="Cejkova D."/>
            <person name="Rychlik I."/>
        </authorList>
    </citation>
    <scope>NUCLEOTIDE SEQUENCE [LARGE SCALE GENOMIC DNA]</scope>
    <source>
        <strain evidence="9 10">An435</strain>
    </source>
</reference>
<dbReference type="InterPro" id="IPR000917">
    <property type="entry name" value="Sulfatase_N"/>
</dbReference>
<protein>
    <submittedName>
        <fullName evidence="9">Sulfatase-like hydrolase/transferase</fullName>
    </submittedName>
</protein>
<dbReference type="Proteomes" id="UP000767334">
    <property type="component" value="Unassembled WGS sequence"/>
</dbReference>
<evidence type="ECO:0000313" key="10">
    <source>
        <dbReference type="Proteomes" id="UP000767334"/>
    </source>
</evidence>
<evidence type="ECO:0000256" key="7">
    <source>
        <dbReference type="SAM" id="Phobius"/>
    </source>
</evidence>
<feature type="transmembrane region" description="Helical" evidence="7">
    <location>
        <begin position="122"/>
        <end position="142"/>
    </location>
</feature>
<name>A0ABS2FF39_9CLOT</name>
<comment type="pathway">
    <text evidence="2">Cell wall biogenesis; lipoteichoic acid biosynthesis.</text>
</comment>
<evidence type="ECO:0000256" key="5">
    <source>
        <dbReference type="ARBA" id="ARBA00022989"/>
    </source>
</evidence>
<evidence type="ECO:0000256" key="1">
    <source>
        <dbReference type="ARBA" id="ARBA00004651"/>
    </source>
</evidence>
<evidence type="ECO:0000259" key="8">
    <source>
        <dbReference type="Pfam" id="PF00884"/>
    </source>
</evidence>
<dbReference type="InterPro" id="IPR050448">
    <property type="entry name" value="OpgB/LTA_synthase_biosynth"/>
</dbReference>
<dbReference type="Gene3D" id="3.40.720.10">
    <property type="entry name" value="Alkaline Phosphatase, subunit A"/>
    <property type="match status" value="1"/>
</dbReference>
<evidence type="ECO:0000313" key="9">
    <source>
        <dbReference type="EMBL" id="MBM6819049.1"/>
    </source>
</evidence>
<feature type="domain" description="Sulfatase N-terminal" evidence="8">
    <location>
        <begin position="264"/>
        <end position="541"/>
    </location>
</feature>
<gene>
    <name evidence="9" type="ORF">H6A19_06805</name>
</gene>
<feature type="transmembrane region" description="Helical" evidence="7">
    <location>
        <begin position="71"/>
        <end position="92"/>
    </location>
</feature>
<keyword evidence="10" id="KW-1185">Reference proteome</keyword>
<keyword evidence="6 7" id="KW-0472">Membrane</keyword>
<evidence type="ECO:0000256" key="4">
    <source>
        <dbReference type="ARBA" id="ARBA00022692"/>
    </source>
</evidence>
<evidence type="ECO:0000256" key="3">
    <source>
        <dbReference type="ARBA" id="ARBA00022475"/>
    </source>
</evidence>
<keyword evidence="5 7" id="KW-1133">Transmembrane helix</keyword>
<dbReference type="SUPFAM" id="SSF53649">
    <property type="entry name" value="Alkaline phosphatase-like"/>
    <property type="match status" value="1"/>
</dbReference>
<sequence length="680" mass="76900">MIKKFINKQSVLNVLLFAVYSLLLVFVIEWFSRGSIEAAYSFFRHFFKIFLYNTLIVSVTLSPCFLFKRRLFAFSLVSLVWIVLGIANNFLIKFRETPLTFADLGMMKNAIELSDQYLSKDAMILIASLFIIIFGLLIFIFIKSKKVKFRYLTNILCLFLYLLTFSFLLNYGLKSNIITKNFWDITGGYNTYGFSYSFFNSAINTGIHKPTGYSKNTISDIKNELAMLDSENSIAVNANSIAKNIDTISLENSEVDNNNSEIKPNIVIVQLESFINPNWITDITLNKNPVSNFEALSEEFTSGLLAVPALGGGTANTEFEVITGMSTDFFGAGEFPYNTIASKKAIPSLAYTLKDLGYSANSLHNHEGKFYSRDLAYKNLGFDSFTPIECMNVPERTPVGWAKDSVLIDEICNIITSTDNPDLVFGISVQGHGNYPNDELEDKEIYITNDYSKSNKNSLEYYINQVYEMDQFVGDLIEAVNNLNEPTVIAFYGDHFPAVGIEQSEVSINTLKSTPYLIWDNMNLPKTDKDIEAYDLTSVILNKLSLTNTTLSILHNSDLDDETKKEYLNQLEYDMLYGKNYTSEYEELIPSSNYKIGFKDISISSVEVYNEDNILIKGENFNTYSNVYVNDKYVEKTFIDSNTLAIPRSSCNDGSTVQVRQPSATGSTVFSYSNEVIFNQ</sequence>
<comment type="caution">
    <text evidence="9">The sequence shown here is derived from an EMBL/GenBank/DDBJ whole genome shotgun (WGS) entry which is preliminary data.</text>
</comment>
<dbReference type="InterPro" id="IPR017850">
    <property type="entry name" value="Alkaline_phosphatase_core_sf"/>
</dbReference>
<accession>A0ABS2FF39</accession>
<dbReference type="PANTHER" id="PTHR47371:SF3">
    <property type="entry name" value="PHOSPHOGLYCEROL TRANSFERASE I"/>
    <property type="match status" value="1"/>
</dbReference>
<organism evidence="9 10">
    <name type="scientific">Clostridium saudiense</name>
    <dbReference type="NCBI Taxonomy" id="1414720"/>
    <lineage>
        <taxon>Bacteria</taxon>
        <taxon>Bacillati</taxon>
        <taxon>Bacillota</taxon>
        <taxon>Clostridia</taxon>
        <taxon>Eubacteriales</taxon>
        <taxon>Clostridiaceae</taxon>
        <taxon>Clostridium</taxon>
    </lineage>
</organism>
<dbReference type="Pfam" id="PF00884">
    <property type="entry name" value="Sulfatase"/>
    <property type="match status" value="1"/>
</dbReference>
<proteinExistence type="predicted"/>
<dbReference type="PANTHER" id="PTHR47371">
    <property type="entry name" value="LIPOTEICHOIC ACID SYNTHASE"/>
    <property type="match status" value="1"/>
</dbReference>
<evidence type="ECO:0000256" key="6">
    <source>
        <dbReference type="ARBA" id="ARBA00023136"/>
    </source>
</evidence>
<feature type="transmembrane region" description="Helical" evidence="7">
    <location>
        <begin position="12"/>
        <end position="32"/>
    </location>
</feature>
<feature type="transmembrane region" description="Helical" evidence="7">
    <location>
        <begin position="151"/>
        <end position="173"/>
    </location>
</feature>
<keyword evidence="4 7" id="KW-0812">Transmembrane</keyword>
<dbReference type="CDD" id="cd16015">
    <property type="entry name" value="LTA_synthase"/>
    <property type="match status" value="1"/>
</dbReference>
<dbReference type="EMBL" id="JACJLL010000031">
    <property type="protein sequence ID" value="MBM6819049.1"/>
    <property type="molecule type" value="Genomic_DNA"/>
</dbReference>
<keyword evidence="3" id="KW-1003">Cell membrane</keyword>
<evidence type="ECO:0000256" key="2">
    <source>
        <dbReference type="ARBA" id="ARBA00004936"/>
    </source>
</evidence>
<comment type="subcellular location">
    <subcellularLocation>
        <location evidence="1">Cell membrane</location>
        <topology evidence="1">Multi-pass membrane protein</topology>
    </subcellularLocation>
</comment>
<dbReference type="RefSeq" id="WP_204572139.1">
    <property type="nucleotide sequence ID" value="NZ_JACJLL010000031.1"/>
</dbReference>